<comment type="caution">
    <text evidence="2">The sequence shown here is derived from an EMBL/GenBank/DDBJ whole genome shotgun (WGS) entry which is preliminary data.</text>
</comment>
<dbReference type="GO" id="GO:0016984">
    <property type="term" value="F:ribulose-bisphosphate carboxylase activity"/>
    <property type="evidence" value="ECO:0007669"/>
    <property type="project" value="InterPro"/>
</dbReference>
<reference evidence="2" key="1">
    <citation type="submission" date="2021-02" db="EMBL/GenBank/DDBJ databases">
        <authorList>
            <person name="Dougan E. K."/>
            <person name="Rhodes N."/>
            <person name="Thang M."/>
            <person name="Chan C."/>
        </authorList>
    </citation>
    <scope>NUCLEOTIDE SEQUENCE</scope>
</reference>
<evidence type="ECO:0000313" key="3">
    <source>
        <dbReference type="Proteomes" id="UP000649617"/>
    </source>
</evidence>
<gene>
    <name evidence="2" type="primary">rbcL</name>
    <name evidence="2" type="ORF">SPIL2461_LOCUS8032</name>
</gene>
<sequence>MKPKEGHGYLETATQFASESCAGSFDDVDSVDAHVYHINPEDNKMNIAYPIELFGRDASITCSFFNLGIGNNQGIEDVEYRRICDFYLPPRFLRLYDGPATNIEGTWRILGRHVVNKAYPDPPARSLTPKVSIKRKATGLARYAFWQGGEFFQNAPPQREAFRPVTECTPEILKSMEACIQQMG</sequence>
<feature type="domain" description="Ribulose bisphosphate carboxylase large subunit ferrodoxin-like N-terminal" evidence="1">
    <location>
        <begin position="1"/>
        <end position="91"/>
    </location>
</feature>
<dbReference type="Gene3D" id="3.30.70.150">
    <property type="entry name" value="RuBisCO large subunit, N-terminal domain"/>
    <property type="match status" value="1"/>
</dbReference>
<dbReference type="SUPFAM" id="SSF54966">
    <property type="entry name" value="RuBisCO, large subunit, small (N-terminal) domain"/>
    <property type="match status" value="1"/>
</dbReference>
<dbReference type="InterPro" id="IPR036422">
    <property type="entry name" value="RuBisCO_lsu_N_sf"/>
</dbReference>
<feature type="non-terminal residue" evidence="2">
    <location>
        <position position="1"/>
    </location>
</feature>
<name>A0A812P922_SYMPI</name>
<dbReference type="Proteomes" id="UP000649617">
    <property type="component" value="Unassembled WGS sequence"/>
</dbReference>
<protein>
    <submittedName>
        <fullName evidence="2">RbcL protein</fullName>
    </submittedName>
</protein>
<dbReference type="Pfam" id="PF02788">
    <property type="entry name" value="RuBisCO_large_N"/>
    <property type="match status" value="1"/>
</dbReference>
<proteinExistence type="predicted"/>
<organism evidence="2 3">
    <name type="scientific">Symbiodinium pilosum</name>
    <name type="common">Dinoflagellate</name>
    <dbReference type="NCBI Taxonomy" id="2952"/>
    <lineage>
        <taxon>Eukaryota</taxon>
        <taxon>Sar</taxon>
        <taxon>Alveolata</taxon>
        <taxon>Dinophyceae</taxon>
        <taxon>Suessiales</taxon>
        <taxon>Symbiodiniaceae</taxon>
        <taxon>Symbiodinium</taxon>
    </lineage>
</organism>
<accession>A0A812P922</accession>
<dbReference type="EMBL" id="CAJNIZ010012967">
    <property type="protein sequence ID" value="CAE7340954.1"/>
    <property type="molecule type" value="Genomic_DNA"/>
</dbReference>
<keyword evidence="3" id="KW-1185">Reference proteome</keyword>
<evidence type="ECO:0000259" key="1">
    <source>
        <dbReference type="Pfam" id="PF02788"/>
    </source>
</evidence>
<dbReference type="AlphaFoldDB" id="A0A812P922"/>
<dbReference type="InterPro" id="IPR017443">
    <property type="entry name" value="RuBisCO_lsu_fd_N"/>
</dbReference>
<dbReference type="GO" id="GO:0015977">
    <property type="term" value="P:carbon fixation"/>
    <property type="evidence" value="ECO:0007669"/>
    <property type="project" value="InterPro"/>
</dbReference>
<evidence type="ECO:0000313" key="2">
    <source>
        <dbReference type="EMBL" id="CAE7340954.1"/>
    </source>
</evidence>